<evidence type="ECO:0000313" key="2">
    <source>
        <dbReference type="EMBL" id="ACU76300.1"/>
    </source>
</evidence>
<dbReference type="KEGG" id="cai:Caci_7475"/>
<dbReference type="HOGENOM" id="CLU_081211_1_0_11"/>
<dbReference type="STRING" id="479433.Caci_7475"/>
<dbReference type="EMBL" id="CP001700">
    <property type="protein sequence ID" value="ACU76300.1"/>
    <property type="molecule type" value="Genomic_DNA"/>
</dbReference>
<feature type="domain" description="DUF4097" evidence="1">
    <location>
        <begin position="24"/>
        <end position="221"/>
    </location>
</feature>
<dbReference type="AlphaFoldDB" id="C7Q9Y1"/>
<dbReference type="InterPro" id="IPR025164">
    <property type="entry name" value="Toastrack_DUF4097"/>
</dbReference>
<accession>C7Q9Y1</accession>
<protein>
    <recommendedName>
        <fullName evidence="1">DUF4097 domain-containing protein</fullName>
    </recommendedName>
</protein>
<sequence length="225" mass="22729">MTNTQKYTTTSPVSVNLDIPAGSVHLIAGDRTDTIVEVLPADSSKRRDVKAAQQIGVEYRDGVLSIAAADANRLLGSSGAVRVTIQLPTGSRLEGKAGAAELHSTGRLGEVSFDGGYGSVSVEEAASAYLTVHTGDVRISRLAGPAQIRNGKGDITIAEAHAGRVELHADMGNLSVAAAHGVSGVLDAGTASGRIANALYNAEGAAAALSIKATTSLGDITAGSL</sequence>
<dbReference type="OrthoDB" id="3252095at2"/>
<dbReference type="Proteomes" id="UP000000851">
    <property type="component" value="Chromosome"/>
</dbReference>
<gene>
    <name evidence="2" type="ordered locus">Caci_7475</name>
</gene>
<dbReference type="InParanoid" id="C7Q9Y1"/>
<proteinExistence type="predicted"/>
<dbReference type="eggNOG" id="COG3595">
    <property type="taxonomic scope" value="Bacteria"/>
</dbReference>
<dbReference type="Pfam" id="PF13349">
    <property type="entry name" value="DUF4097"/>
    <property type="match status" value="1"/>
</dbReference>
<evidence type="ECO:0000313" key="3">
    <source>
        <dbReference type="Proteomes" id="UP000000851"/>
    </source>
</evidence>
<reference evidence="2 3" key="1">
    <citation type="journal article" date="2009" name="Stand. Genomic Sci.">
        <title>Complete genome sequence of Catenulispora acidiphila type strain (ID 139908).</title>
        <authorList>
            <person name="Copeland A."/>
            <person name="Lapidus A."/>
            <person name="Glavina Del Rio T."/>
            <person name="Nolan M."/>
            <person name="Lucas S."/>
            <person name="Chen F."/>
            <person name="Tice H."/>
            <person name="Cheng J.F."/>
            <person name="Bruce D."/>
            <person name="Goodwin L."/>
            <person name="Pitluck S."/>
            <person name="Mikhailova N."/>
            <person name="Pati A."/>
            <person name="Ivanova N."/>
            <person name="Mavromatis K."/>
            <person name="Chen A."/>
            <person name="Palaniappan K."/>
            <person name="Chain P."/>
            <person name="Land M."/>
            <person name="Hauser L."/>
            <person name="Chang Y.J."/>
            <person name="Jeffries C.D."/>
            <person name="Chertkov O."/>
            <person name="Brettin T."/>
            <person name="Detter J.C."/>
            <person name="Han C."/>
            <person name="Ali Z."/>
            <person name="Tindall B.J."/>
            <person name="Goker M."/>
            <person name="Bristow J."/>
            <person name="Eisen J.A."/>
            <person name="Markowitz V."/>
            <person name="Hugenholtz P."/>
            <person name="Kyrpides N.C."/>
            <person name="Klenk H.P."/>
        </authorList>
    </citation>
    <scope>NUCLEOTIDE SEQUENCE [LARGE SCALE GENOMIC DNA]</scope>
    <source>
        <strain evidence="3">DSM 44928 / JCM 14897 / NBRC 102108 / NRRL B-24433 / ID139908</strain>
    </source>
</reference>
<name>C7Q9Y1_CATAD</name>
<evidence type="ECO:0000259" key="1">
    <source>
        <dbReference type="Pfam" id="PF13349"/>
    </source>
</evidence>
<dbReference type="RefSeq" id="WP_015796025.1">
    <property type="nucleotide sequence ID" value="NC_013131.1"/>
</dbReference>
<keyword evidence="3" id="KW-1185">Reference proteome</keyword>
<organism evidence="2 3">
    <name type="scientific">Catenulispora acidiphila (strain DSM 44928 / JCM 14897 / NBRC 102108 / NRRL B-24433 / ID139908)</name>
    <dbReference type="NCBI Taxonomy" id="479433"/>
    <lineage>
        <taxon>Bacteria</taxon>
        <taxon>Bacillati</taxon>
        <taxon>Actinomycetota</taxon>
        <taxon>Actinomycetes</taxon>
        <taxon>Catenulisporales</taxon>
        <taxon>Catenulisporaceae</taxon>
        <taxon>Catenulispora</taxon>
    </lineage>
</organism>